<comment type="caution">
    <text evidence="4">The sequence shown here is derived from an EMBL/GenBank/DDBJ whole genome shotgun (WGS) entry which is preliminary data.</text>
</comment>
<dbReference type="Proteomes" id="UP001240250">
    <property type="component" value="Unassembled WGS sequence"/>
</dbReference>
<dbReference type="Gene3D" id="1.10.357.10">
    <property type="entry name" value="Tetracycline Repressor, domain 2"/>
    <property type="match status" value="1"/>
</dbReference>
<sequence>MVDAHDAAADRPPARRMARAERRSQLLATALELFATEGFHHVSMDDIAVRAEVSKPVLYRHFPSKLDLYLAVVDEQGAGLLAAVEHAVAPLQAGPLGRGEGRAVVAAVVEAYLAFVQVAGQSSSLLFESDVTRDAQVRGRVEHATAVVTHRIADVLVDVTGRDRPDADVLAAALVASAQGAATYWLRHGAGQDAHRVVGLVTDLQWRGVAGLVRPDYPYEGA</sequence>
<evidence type="ECO:0000313" key="5">
    <source>
        <dbReference type="Proteomes" id="UP001240250"/>
    </source>
</evidence>
<keyword evidence="5" id="KW-1185">Reference proteome</keyword>
<gene>
    <name evidence="4" type="ORF">JO380_002772</name>
</gene>
<organism evidence="4 5">
    <name type="scientific">Cellulomonas iranensis</name>
    <dbReference type="NCBI Taxonomy" id="76862"/>
    <lineage>
        <taxon>Bacteria</taxon>
        <taxon>Bacillati</taxon>
        <taxon>Actinomycetota</taxon>
        <taxon>Actinomycetes</taxon>
        <taxon>Micrococcales</taxon>
        <taxon>Cellulomonadaceae</taxon>
        <taxon>Cellulomonas</taxon>
    </lineage>
</organism>
<protein>
    <submittedName>
        <fullName evidence="4">AcrR family transcriptional regulator</fullName>
    </submittedName>
</protein>
<evidence type="ECO:0000256" key="2">
    <source>
        <dbReference type="PROSITE-ProRule" id="PRU00335"/>
    </source>
</evidence>
<dbReference type="SUPFAM" id="SSF46689">
    <property type="entry name" value="Homeodomain-like"/>
    <property type="match status" value="1"/>
</dbReference>
<proteinExistence type="predicted"/>
<dbReference type="InterPro" id="IPR050109">
    <property type="entry name" value="HTH-type_TetR-like_transc_reg"/>
</dbReference>
<feature type="DNA-binding region" description="H-T-H motif" evidence="2">
    <location>
        <begin position="43"/>
        <end position="62"/>
    </location>
</feature>
<dbReference type="PANTHER" id="PTHR30055:SF160">
    <property type="entry name" value="TRANSCRIPTIONAL REGULATORY PROTEIN (PROBABLY ASNC-FAMILY)-RELATED"/>
    <property type="match status" value="1"/>
</dbReference>
<accession>A0ABU0GM04</accession>
<dbReference type="PROSITE" id="PS50977">
    <property type="entry name" value="HTH_TETR_2"/>
    <property type="match status" value="1"/>
</dbReference>
<dbReference type="PROSITE" id="PS01081">
    <property type="entry name" value="HTH_TETR_1"/>
    <property type="match status" value="1"/>
</dbReference>
<dbReference type="InterPro" id="IPR023772">
    <property type="entry name" value="DNA-bd_HTH_TetR-type_CS"/>
</dbReference>
<name>A0ABU0GM04_9CELL</name>
<dbReference type="InterPro" id="IPR001647">
    <property type="entry name" value="HTH_TetR"/>
</dbReference>
<dbReference type="SUPFAM" id="SSF48498">
    <property type="entry name" value="Tetracyclin repressor-like, C-terminal domain"/>
    <property type="match status" value="1"/>
</dbReference>
<evidence type="ECO:0000313" key="4">
    <source>
        <dbReference type="EMBL" id="MDQ0426391.1"/>
    </source>
</evidence>
<dbReference type="RefSeq" id="WP_070320845.1">
    <property type="nucleotide sequence ID" value="NZ_CP194061.1"/>
</dbReference>
<dbReference type="EMBL" id="JAUSVM010000001">
    <property type="protein sequence ID" value="MDQ0426391.1"/>
    <property type="molecule type" value="Genomic_DNA"/>
</dbReference>
<evidence type="ECO:0000259" key="3">
    <source>
        <dbReference type="PROSITE" id="PS50977"/>
    </source>
</evidence>
<keyword evidence="1 2" id="KW-0238">DNA-binding</keyword>
<dbReference type="InterPro" id="IPR009057">
    <property type="entry name" value="Homeodomain-like_sf"/>
</dbReference>
<dbReference type="InterPro" id="IPR036271">
    <property type="entry name" value="Tet_transcr_reg_TetR-rel_C_sf"/>
</dbReference>
<dbReference type="PANTHER" id="PTHR30055">
    <property type="entry name" value="HTH-TYPE TRANSCRIPTIONAL REGULATOR RUTR"/>
    <property type="match status" value="1"/>
</dbReference>
<dbReference type="Pfam" id="PF00440">
    <property type="entry name" value="TetR_N"/>
    <property type="match status" value="1"/>
</dbReference>
<reference evidence="4 5" key="1">
    <citation type="submission" date="2023-07" db="EMBL/GenBank/DDBJ databases">
        <title>Sequencing the genomes of 1000 actinobacteria strains.</title>
        <authorList>
            <person name="Klenk H.-P."/>
        </authorList>
    </citation>
    <scope>NUCLEOTIDE SEQUENCE [LARGE SCALE GENOMIC DNA]</scope>
    <source>
        <strain evidence="4 5">DSM 14785</strain>
    </source>
</reference>
<dbReference type="PRINTS" id="PR00455">
    <property type="entry name" value="HTHTETR"/>
</dbReference>
<evidence type="ECO:0000256" key="1">
    <source>
        <dbReference type="ARBA" id="ARBA00023125"/>
    </source>
</evidence>
<feature type="domain" description="HTH tetR-type" evidence="3">
    <location>
        <begin position="20"/>
        <end position="80"/>
    </location>
</feature>